<reference evidence="8 9" key="1">
    <citation type="submission" date="2023-11" db="EMBL/GenBank/DDBJ databases">
        <title>Halocaridina rubra genome assembly.</title>
        <authorList>
            <person name="Smith C."/>
        </authorList>
    </citation>
    <scope>NUCLEOTIDE SEQUENCE [LARGE SCALE GENOMIC DNA]</scope>
    <source>
        <strain evidence="8">EP-1</strain>
        <tissue evidence="8">Whole</tissue>
    </source>
</reference>
<dbReference type="InterPro" id="IPR002017">
    <property type="entry name" value="Spectrin_repeat"/>
</dbReference>
<dbReference type="PANTHER" id="PTHR11915">
    <property type="entry name" value="SPECTRIN/FILAMIN RELATED CYTOSKELETAL PROTEIN"/>
    <property type="match status" value="1"/>
</dbReference>
<evidence type="ECO:0000256" key="2">
    <source>
        <dbReference type="ARBA" id="ARBA00006826"/>
    </source>
</evidence>
<dbReference type="GO" id="GO:0005856">
    <property type="term" value="C:cytoskeleton"/>
    <property type="evidence" value="ECO:0007669"/>
    <property type="project" value="UniProtKB-SubCell"/>
</dbReference>
<keyword evidence="3" id="KW-0117">Actin capping</keyword>
<accession>A0AAN8WN33</accession>
<evidence type="ECO:0000256" key="6">
    <source>
        <dbReference type="ARBA" id="ARBA00023203"/>
    </source>
</evidence>
<keyword evidence="6" id="KW-0009">Actin-binding</keyword>
<name>A0AAN8WN33_HALRR</name>
<dbReference type="GO" id="GO:0003779">
    <property type="term" value="F:actin binding"/>
    <property type="evidence" value="ECO:0007669"/>
    <property type="project" value="UniProtKB-KW"/>
</dbReference>
<gene>
    <name evidence="8" type="primary">SPTBN5_6</name>
    <name evidence="8" type="ORF">SK128_012701</name>
</gene>
<organism evidence="8 9">
    <name type="scientific">Halocaridina rubra</name>
    <name type="common">Hawaiian red shrimp</name>
    <dbReference type="NCBI Taxonomy" id="373956"/>
    <lineage>
        <taxon>Eukaryota</taxon>
        <taxon>Metazoa</taxon>
        <taxon>Ecdysozoa</taxon>
        <taxon>Arthropoda</taxon>
        <taxon>Crustacea</taxon>
        <taxon>Multicrustacea</taxon>
        <taxon>Malacostraca</taxon>
        <taxon>Eumalacostraca</taxon>
        <taxon>Eucarida</taxon>
        <taxon>Decapoda</taxon>
        <taxon>Pleocyemata</taxon>
        <taxon>Caridea</taxon>
        <taxon>Atyoidea</taxon>
        <taxon>Atyidae</taxon>
        <taxon>Halocaridina</taxon>
    </lineage>
</organism>
<keyword evidence="5" id="KW-0677">Repeat</keyword>
<evidence type="ECO:0000256" key="7">
    <source>
        <dbReference type="ARBA" id="ARBA00023212"/>
    </source>
</evidence>
<evidence type="ECO:0000256" key="4">
    <source>
        <dbReference type="ARBA" id="ARBA00022490"/>
    </source>
</evidence>
<comment type="similarity">
    <text evidence="2">Belongs to the spectrin family.</text>
</comment>
<dbReference type="GO" id="GO:0051693">
    <property type="term" value="P:actin filament capping"/>
    <property type="evidence" value="ECO:0007669"/>
    <property type="project" value="UniProtKB-KW"/>
</dbReference>
<evidence type="ECO:0000313" key="8">
    <source>
        <dbReference type="EMBL" id="KAK7068042.1"/>
    </source>
</evidence>
<comment type="caution">
    <text evidence="8">The sequence shown here is derived from an EMBL/GenBank/DDBJ whole genome shotgun (WGS) entry which is preliminary data.</text>
</comment>
<keyword evidence="7" id="KW-0206">Cytoskeleton</keyword>
<keyword evidence="9" id="KW-1185">Reference proteome</keyword>
<evidence type="ECO:0000313" key="9">
    <source>
        <dbReference type="Proteomes" id="UP001381693"/>
    </source>
</evidence>
<dbReference type="GO" id="GO:0005737">
    <property type="term" value="C:cytoplasm"/>
    <property type="evidence" value="ECO:0007669"/>
    <property type="project" value="UniProtKB-ARBA"/>
</dbReference>
<keyword evidence="4" id="KW-0963">Cytoplasm</keyword>
<dbReference type="Proteomes" id="UP001381693">
    <property type="component" value="Unassembled WGS sequence"/>
</dbReference>
<dbReference type="SUPFAM" id="SSF46966">
    <property type="entry name" value="Spectrin repeat"/>
    <property type="match status" value="1"/>
</dbReference>
<dbReference type="SMART" id="SM00150">
    <property type="entry name" value="SPEC"/>
    <property type="match status" value="2"/>
</dbReference>
<dbReference type="AlphaFoldDB" id="A0AAN8WN33"/>
<dbReference type="CDD" id="cd00176">
    <property type="entry name" value="SPEC"/>
    <property type="match status" value="1"/>
</dbReference>
<evidence type="ECO:0000256" key="5">
    <source>
        <dbReference type="ARBA" id="ARBA00022737"/>
    </source>
</evidence>
<dbReference type="EMBL" id="JAXCGZ010017482">
    <property type="protein sequence ID" value="KAK7068042.1"/>
    <property type="molecule type" value="Genomic_DNA"/>
</dbReference>
<dbReference type="Pfam" id="PF00435">
    <property type="entry name" value="Spectrin"/>
    <property type="match status" value="2"/>
</dbReference>
<evidence type="ECO:0000256" key="3">
    <source>
        <dbReference type="ARBA" id="ARBA00022467"/>
    </source>
</evidence>
<dbReference type="InterPro" id="IPR018159">
    <property type="entry name" value="Spectrin/alpha-actinin"/>
</dbReference>
<proteinExistence type="inferred from homology"/>
<dbReference type="FunFam" id="1.20.58.60:FF:000007">
    <property type="entry name" value="Spectrin alpha chain non-erythrocytic 1"/>
    <property type="match status" value="1"/>
</dbReference>
<comment type="subcellular location">
    <subcellularLocation>
        <location evidence="1">Cytoplasm</location>
        <location evidence="1">Cytoskeleton</location>
    </subcellularLocation>
</comment>
<sequence length="180" mass="20728">MKTQEKVRDAASAQALRTEHERIKAEIEAREDVFSSVVEAGRNMIEDQHYASVEVEERVNKVLEERNHLHAAWQQKKIYLAQLIDLQFFLRDAKQLDTISSTQEAALSSADFGTTIEEVDAQVKKHDAFEKLVYAQDEKLDILKSHGSKLIEQNHFDSGNIQKRIEEVVKRRARVKKATK</sequence>
<evidence type="ECO:0000256" key="1">
    <source>
        <dbReference type="ARBA" id="ARBA00004245"/>
    </source>
</evidence>
<dbReference type="Gene3D" id="1.20.58.60">
    <property type="match status" value="2"/>
</dbReference>
<protein>
    <submittedName>
        <fullName evidence="8">Spectrin beta chain, non-erythrocytic 5</fullName>
    </submittedName>
</protein>